<reference evidence="3" key="1">
    <citation type="submission" date="2016-11" db="UniProtKB">
        <authorList>
            <consortium name="WormBaseParasite"/>
        </authorList>
    </citation>
    <scope>IDENTIFICATION</scope>
</reference>
<feature type="region of interest" description="Disordered" evidence="1">
    <location>
        <begin position="1"/>
        <end position="23"/>
    </location>
</feature>
<proteinExistence type="predicted"/>
<evidence type="ECO:0000313" key="3">
    <source>
        <dbReference type="WBParaSite" id="BXY_1722100.1"/>
    </source>
</evidence>
<dbReference type="Proteomes" id="UP000095284">
    <property type="component" value="Unplaced"/>
</dbReference>
<name>A0A1I7SVZ1_BURXY</name>
<protein>
    <submittedName>
        <fullName evidence="3">TORC_N domain-containing protein</fullName>
    </submittedName>
</protein>
<dbReference type="AlphaFoldDB" id="A0A1I7SVZ1"/>
<dbReference type="WBParaSite" id="BXY_1722100.1">
    <property type="protein sequence ID" value="BXY_1722100.1"/>
    <property type="gene ID" value="BXY_1722100"/>
</dbReference>
<organism evidence="2 3">
    <name type="scientific">Bursaphelenchus xylophilus</name>
    <name type="common">Pinewood nematode worm</name>
    <name type="synonym">Aphelenchoides xylophilus</name>
    <dbReference type="NCBI Taxonomy" id="6326"/>
    <lineage>
        <taxon>Eukaryota</taxon>
        <taxon>Metazoa</taxon>
        <taxon>Ecdysozoa</taxon>
        <taxon>Nematoda</taxon>
        <taxon>Chromadorea</taxon>
        <taxon>Rhabditida</taxon>
        <taxon>Tylenchina</taxon>
        <taxon>Tylenchomorpha</taxon>
        <taxon>Aphelenchoidea</taxon>
        <taxon>Aphelenchoididae</taxon>
        <taxon>Bursaphelenchus</taxon>
    </lineage>
</organism>
<accession>A0A1I7SVZ1</accession>
<sequence length="128" mass="14845">MKYPAFLDQPDLKEPQESPDHRDLQVNQELRRQAHKGHLVTRELQENQEKTDFQEIRALMEKLELKVAATIVPLHAQPQVIKSVEIPVAGPRHISQSSPSRTLPDLYLCQRESFKLSESINRCSLFDY</sequence>
<evidence type="ECO:0000256" key="1">
    <source>
        <dbReference type="SAM" id="MobiDB-lite"/>
    </source>
</evidence>
<evidence type="ECO:0000313" key="2">
    <source>
        <dbReference type="Proteomes" id="UP000095284"/>
    </source>
</evidence>
<feature type="compositionally biased region" description="Basic and acidic residues" evidence="1">
    <location>
        <begin position="10"/>
        <end position="23"/>
    </location>
</feature>